<organism evidence="3 4">
    <name type="scientific">Streptomyces paromomycinus</name>
    <name type="common">Streptomyces rimosus subsp. paromomycinus</name>
    <dbReference type="NCBI Taxonomy" id="92743"/>
    <lineage>
        <taxon>Bacteria</taxon>
        <taxon>Bacillati</taxon>
        <taxon>Actinomycetota</taxon>
        <taxon>Actinomycetes</taxon>
        <taxon>Kitasatosporales</taxon>
        <taxon>Streptomycetaceae</taxon>
        <taxon>Streptomyces</taxon>
    </lineage>
</organism>
<gene>
    <name evidence="3" type="ORF">GKJPGBOP_05858</name>
</gene>
<feature type="coiled-coil region" evidence="1">
    <location>
        <begin position="923"/>
        <end position="950"/>
    </location>
</feature>
<dbReference type="RefSeq" id="WP_125056551.1">
    <property type="nucleotide sequence ID" value="NZ_BHZD01000001.1"/>
</dbReference>
<keyword evidence="2" id="KW-0812">Transmembrane</keyword>
<feature type="transmembrane region" description="Helical" evidence="2">
    <location>
        <begin position="559"/>
        <end position="581"/>
    </location>
</feature>
<feature type="transmembrane region" description="Helical" evidence="2">
    <location>
        <begin position="631"/>
        <end position="658"/>
    </location>
</feature>
<evidence type="ECO:0000256" key="1">
    <source>
        <dbReference type="SAM" id="Coils"/>
    </source>
</evidence>
<dbReference type="EMBL" id="BHZD01000001">
    <property type="protein sequence ID" value="GCD46111.1"/>
    <property type="molecule type" value="Genomic_DNA"/>
</dbReference>
<protein>
    <submittedName>
        <fullName evidence="3">Tail protein</fullName>
    </submittedName>
</protein>
<proteinExistence type="predicted"/>
<reference evidence="3 4" key="1">
    <citation type="submission" date="2018-11" db="EMBL/GenBank/DDBJ databases">
        <title>Whole genome sequence of Streptomyces paromomycinus NBRC 15454(T).</title>
        <authorList>
            <person name="Komaki H."/>
            <person name="Tamura T."/>
        </authorList>
    </citation>
    <scope>NUCLEOTIDE SEQUENCE [LARGE SCALE GENOMIC DNA]</scope>
    <source>
        <strain evidence="3 4">NBRC 15454</strain>
    </source>
</reference>
<keyword evidence="2" id="KW-1133">Transmembrane helix</keyword>
<dbReference type="Gene3D" id="1.25.10.10">
    <property type="entry name" value="Leucine-rich Repeat Variant"/>
    <property type="match status" value="1"/>
</dbReference>
<accession>A0A401W9Z0</accession>
<keyword evidence="4" id="KW-1185">Reference proteome</keyword>
<evidence type="ECO:0000256" key="2">
    <source>
        <dbReference type="SAM" id="Phobius"/>
    </source>
</evidence>
<keyword evidence="2" id="KW-0472">Membrane</keyword>
<feature type="coiled-coil region" evidence="1">
    <location>
        <begin position="63"/>
        <end position="111"/>
    </location>
</feature>
<evidence type="ECO:0000313" key="3">
    <source>
        <dbReference type="EMBL" id="GCD46111.1"/>
    </source>
</evidence>
<dbReference type="InterPro" id="IPR011989">
    <property type="entry name" value="ARM-like"/>
</dbReference>
<evidence type="ECO:0000313" key="4">
    <source>
        <dbReference type="Proteomes" id="UP000286746"/>
    </source>
</evidence>
<feature type="transmembrane region" description="Helical" evidence="2">
    <location>
        <begin position="530"/>
        <end position="552"/>
    </location>
</feature>
<sequence>MAEEINLPNLVSHLQVNLQGTSGVIADAARQGSSVGAALGNSLRETLRDQLAYLPEIELDADSTELDRDFDRVRREIQRLSEQRIGIDISIEDALRQMERLEPHLDRLQRTHPSIAVQAAVGGALADFAEVREAARAVDDTDIEIDAHVDTHNSEATTERLRGALARLGAMGSSIVGISASFLKVSAAVGAVMPLVAGLSATLASIAPAAGVGATGLLALIALVGTVKIAFSGVGEAISAAFDPSKPEAYAEALKKLSPNAQSFVQQLRSMSPELDKIKRSVQDRVFAGLDTQLKSTASATLPVFRQALTSSATTLNQMASGVLTTARHLGQSGTLGAALKGATAGLSGFSKLPSVLVQGLVQVGAAAAPAFKRLGDAASSGLGSLSQKMDAAFKSGAMRQAIEQAISLVKQLIQVAGNIASIFASVFQAAQVSGGGFVGMLQTITGHMRQAFASPEMQAGLRALFTTMAQLARTAGPLLAQALGVVGQVLAKLGPPAQVLIRTLGTALQPVIRALGPVLVQAAGAVGQLVVACAPLITAVGQIVAAILPALGPVFGALGRIFAALAPIISQIATGIAAYLSPVLSGLAQVIAQLITGAADQLVVILKSLAPLAPQIAQAMGAMGQAIGQVLVAVAPLLPAIMQLGTQLIAGLLPAVLPLVQPILRIATVLIQFAVVAIRQYAVPAIQGLVGFINGLGSAFGPGIAAVRALVKAISVPFEWLYDHLVGHSVIPDMVRGIVSWLTGLPGKALNAISSLPGSLGRKASEAARDFRSFLERGISDAVGWLRGLPGRALSALGDLGGVLRSAGASLVRGFIRGIESAIGGVQAVLGRLTAMIPDWKGPKRKDASLLTPAGKTLIKGLIDGITASTSSLKSKLAQVTTLIERAISVNAGNRKKRGGLSKLLAQVKKDNAALVSLALRRDAAAKRLSEATKKLNDLVSERNKAAQEATNKALGEANIVTGHEQVNSASAITVGLQQSLKKTQKFADTLAALKKKGVRGDLLQQIADAGVAGGSATADALNRATPAELKRINDLQAKLTTAANKVGSTVADQMYGSGIRAAQGLVNGIKVSQKAIEAQMLRIAKGMQSAIKKALGIRSPSRVFAEIGRQTGEGLRRGMLATTGAVAAASAAMAGAATGAASAATAVPAPGALAAASAGAGPTNNTFNLYSTDATPDGILRALSWAGLVGRR</sequence>
<feature type="transmembrane region" description="Helical" evidence="2">
    <location>
        <begin position="664"/>
        <end position="683"/>
    </location>
</feature>
<feature type="transmembrane region" description="Helical" evidence="2">
    <location>
        <begin position="690"/>
        <end position="712"/>
    </location>
</feature>
<keyword evidence="1" id="KW-0175">Coiled coil</keyword>
<comment type="caution">
    <text evidence="3">The sequence shown here is derived from an EMBL/GenBank/DDBJ whole genome shotgun (WGS) entry which is preliminary data.</text>
</comment>
<dbReference type="Proteomes" id="UP000286746">
    <property type="component" value="Unassembled WGS sequence"/>
</dbReference>
<name>A0A401W9Z0_STREY</name>
<dbReference type="AlphaFoldDB" id="A0A401W9Z0"/>